<dbReference type="InterPro" id="IPR013087">
    <property type="entry name" value="Znf_C2H2_type"/>
</dbReference>
<proteinExistence type="predicted"/>
<evidence type="ECO:0000256" key="4">
    <source>
        <dbReference type="ARBA" id="ARBA00074367"/>
    </source>
</evidence>
<dbReference type="PANTHER" id="PTHR44029:SF1">
    <property type="entry name" value="DNAJ HOMOLOG SUBFAMILY C MEMBER 21"/>
    <property type="match status" value="1"/>
</dbReference>
<dbReference type="Proteomes" id="UP000228934">
    <property type="component" value="Unassembled WGS sequence"/>
</dbReference>
<reference evidence="9" key="1">
    <citation type="journal article" date="2017" name="Nat. Commun.">
        <title>The North American bullfrog draft genome provides insight into hormonal regulation of long noncoding RNA.</title>
        <authorList>
            <person name="Hammond S.A."/>
            <person name="Warren R.L."/>
            <person name="Vandervalk B.P."/>
            <person name="Kucuk E."/>
            <person name="Khan H."/>
            <person name="Gibb E.A."/>
            <person name="Pandoh P."/>
            <person name="Kirk H."/>
            <person name="Zhao Y."/>
            <person name="Jones M."/>
            <person name="Mungall A.J."/>
            <person name="Coope R."/>
            <person name="Pleasance S."/>
            <person name="Moore R.A."/>
            <person name="Holt R.A."/>
            <person name="Round J.M."/>
            <person name="Ohora S."/>
            <person name="Walle B.V."/>
            <person name="Veldhoen N."/>
            <person name="Helbing C.C."/>
            <person name="Birol I."/>
        </authorList>
    </citation>
    <scope>NUCLEOTIDE SEQUENCE [LARGE SCALE GENOMIC DNA]</scope>
</reference>
<dbReference type="PANTHER" id="PTHR44029">
    <property type="entry name" value="DNAJ HOMOLOG SUBFAMILY C MEMBER 21"/>
    <property type="match status" value="1"/>
</dbReference>
<protein>
    <recommendedName>
        <fullName evidence="4">DnaJ homolog subfamily C member 21</fullName>
    </recommendedName>
</protein>
<accession>A0A2G9RC39</accession>
<keyword evidence="2" id="KW-0863">Zinc-finger</keyword>
<dbReference type="PROSITE" id="PS00636">
    <property type="entry name" value="DNAJ_1"/>
    <property type="match status" value="1"/>
</dbReference>
<keyword evidence="1" id="KW-0479">Metal-binding</keyword>
<feature type="compositionally biased region" description="Basic residues" evidence="6">
    <location>
        <begin position="501"/>
        <end position="510"/>
    </location>
</feature>
<name>A0A2G9RC39_AQUCT</name>
<keyword evidence="5" id="KW-0175">Coiled coil</keyword>
<feature type="compositionally biased region" description="Basic residues" evidence="6">
    <location>
        <begin position="432"/>
        <end position="441"/>
    </location>
</feature>
<dbReference type="InterPro" id="IPR051964">
    <property type="entry name" value="Chaperone_stress_response"/>
</dbReference>
<feature type="region of interest" description="Disordered" evidence="6">
    <location>
        <begin position="357"/>
        <end position="442"/>
    </location>
</feature>
<dbReference type="Gene3D" id="3.30.160.60">
    <property type="entry name" value="Classic Zinc Finger"/>
    <property type="match status" value="1"/>
</dbReference>
<evidence type="ECO:0000256" key="3">
    <source>
        <dbReference type="ARBA" id="ARBA00022833"/>
    </source>
</evidence>
<dbReference type="SMART" id="SM00271">
    <property type="entry name" value="DnaJ"/>
    <property type="match status" value="1"/>
</dbReference>
<keyword evidence="3" id="KW-0862">Zinc</keyword>
<dbReference type="EMBL" id="KV949433">
    <property type="protein sequence ID" value="PIO25488.1"/>
    <property type="molecule type" value="Genomic_DNA"/>
</dbReference>
<dbReference type="SUPFAM" id="SSF46565">
    <property type="entry name" value="Chaperone J-domain"/>
    <property type="match status" value="1"/>
</dbReference>
<dbReference type="PROSITE" id="PS50076">
    <property type="entry name" value="DNAJ_2"/>
    <property type="match status" value="1"/>
</dbReference>
<feature type="coiled-coil region" evidence="5">
    <location>
        <begin position="182"/>
        <end position="282"/>
    </location>
</feature>
<sequence length="510" mass="59377">MRCHYEELGVRRDCTDDDLKKAYRKLALKWHPDKNLDNSEEAAEQFKLIQAAYDVLSDPQERAWYDNHRDALLKGGVDGEYQDDSLDLVQYFTVTCYSGHGDDEKGFYAVYRRIFEMIVKEEMESKISQDEEEEYPPFGDSQSDYDTVVHPFYAYWQSFCTVKNFAWKEEYDTRQASNRWEKRAMEKENKKTRDKARKERNELVRELVAFVRKRDKRVQAHRKLVEEQNAEKAKKVEELRRQQKIQNAKLAEQYKEQSWMAMSDMEKELQQMEAQYEQEFGDGTEDYEEEVDEQQNGKASDDEEEEFYDDLYCPACDKNLKTDKAMKNHEKSKKHREMVALLRQQLQAEEVEYSAAVGEDNNVLDGEGAVLSEDQEPEETPKPNNAKNETIQPKEDDTILNTVPNNVEPEENLIQDTETVMAPEMNEEKPAQKPKGKKAKEMKKAAKMAVIQENEGQTFAPLRCNTCTSEFPTRNKLFSHLKSTGHALATGNTPANAAAPKPKKDKRKNK</sequence>
<dbReference type="GO" id="GO:0008270">
    <property type="term" value="F:zinc ion binding"/>
    <property type="evidence" value="ECO:0007669"/>
    <property type="project" value="UniProtKB-KW"/>
</dbReference>
<feature type="region of interest" description="Disordered" evidence="6">
    <location>
        <begin position="283"/>
        <end position="306"/>
    </location>
</feature>
<dbReference type="InterPro" id="IPR001623">
    <property type="entry name" value="DnaJ_domain"/>
</dbReference>
<dbReference type="InterPro" id="IPR022755">
    <property type="entry name" value="Znf_C2H2_jaz"/>
</dbReference>
<dbReference type="CDD" id="cd06257">
    <property type="entry name" value="DnaJ"/>
    <property type="match status" value="1"/>
</dbReference>
<dbReference type="Pfam" id="PF00226">
    <property type="entry name" value="DnaJ"/>
    <property type="match status" value="1"/>
</dbReference>
<evidence type="ECO:0000259" key="7">
    <source>
        <dbReference type="PROSITE" id="PS50076"/>
    </source>
</evidence>
<dbReference type="FunFam" id="1.10.287.110:FF:000046">
    <property type="entry name" value="dnaJ homolog subfamily C member 21"/>
    <property type="match status" value="1"/>
</dbReference>
<evidence type="ECO:0000256" key="5">
    <source>
        <dbReference type="SAM" id="Coils"/>
    </source>
</evidence>
<dbReference type="InterPro" id="IPR018253">
    <property type="entry name" value="DnaJ_domain_CS"/>
</dbReference>
<feature type="region of interest" description="Disordered" evidence="6">
    <location>
        <begin position="482"/>
        <end position="510"/>
    </location>
</feature>
<feature type="compositionally biased region" description="Acidic residues" evidence="6">
    <location>
        <begin position="283"/>
        <end position="293"/>
    </location>
</feature>
<dbReference type="SMART" id="SM00451">
    <property type="entry name" value="ZnF_U1"/>
    <property type="match status" value="1"/>
</dbReference>
<dbReference type="AlphaFoldDB" id="A0A2G9RC39"/>
<gene>
    <name evidence="8" type="ORF">AB205_0135180</name>
</gene>
<dbReference type="PRINTS" id="PR00625">
    <property type="entry name" value="JDOMAIN"/>
</dbReference>
<dbReference type="OrthoDB" id="5894at2759"/>
<dbReference type="InterPro" id="IPR054076">
    <property type="entry name" value="ZUO1-like_ZHD"/>
</dbReference>
<dbReference type="InterPro" id="IPR036236">
    <property type="entry name" value="Znf_C2H2_sf"/>
</dbReference>
<dbReference type="PROSITE" id="PS00028">
    <property type="entry name" value="ZINC_FINGER_C2H2_1"/>
    <property type="match status" value="2"/>
</dbReference>
<evidence type="ECO:0000313" key="8">
    <source>
        <dbReference type="EMBL" id="PIO25488.1"/>
    </source>
</evidence>
<feature type="compositionally biased region" description="Polar residues" evidence="6">
    <location>
        <begin position="382"/>
        <end position="391"/>
    </location>
</feature>
<organism evidence="8 9">
    <name type="scientific">Aquarana catesbeiana</name>
    <name type="common">American bullfrog</name>
    <name type="synonym">Rana catesbeiana</name>
    <dbReference type="NCBI Taxonomy" id="8400"/>
    <lineage>
        <taxon>Eukaryota</taxon>
        <taxon>Metazoa</taxon>
        <taxon>Chordata</taxon>
        <taxon>Craniata</taxon>
        <taxon>Vertebrata</taxon>
        <taxon>Euteleostomi</taxon>
        <taxon>Amphibia</taxon>
        <taxon>Batrachia</taxon>
        <taxon>Anura</taxon>
        <taxon>Neobatrachia</taxon>
        <taxon>Ranoidea</taxon>
        <taxon>Ranidae</taxon>
        <taxon>Aquarana</taxon>
    </lineage>
</organism>
<dbReference type="InterPro" id="IPR003604">
    <property type="entry name" value="Matrin/U1-like-C_Znf_C2H2"/>
</dbReference>
<evidence type="ECO:0000256" key="1">
    <source>
        <dbReference type="ARBA" id="ARBA00022723"/>
    </source>
</evidence>
<evidence type="ECO:0000256" key="6">
    <source>
        <dbReference type="SAM" id="MobiDB-lite"/>
    </source>
</evidence>
<dbReference type="GO" id="GO:0005737">
    <property type="term" value="C:cytoplasm"/>
    <property type="evidence" value="ECO:0007669"/>
    <property type="project" value="TreeGrafter"/>
</dbReference>
<evidence type="ECO:0000256" key="2">
    <source>
        <dbReference type="ARBA" id="ARBA00022771"/>
    </source>
</evidence>
<keyword evidence="9" id="KW-1185">Reference proteome</keyword>
<evidence type="ECO:0000313" key="9">
    <source>
        <dbReference type="Proteomes" id="UP000228934"/>
    </source>
</evidence>
<dbReference type="SMART" id="SM00355">
    <property type="entry name" value="ZnF_C2H2"/>
    <property type="match status" value="2"/>
</dbReference>
<dbReference type="SUPFAM" id="SSF57667">
    <property type="entry name" value="beta-beta-alpha zinc fingers"/>
    <property type="match status" value="1"/>
</dbReference>
<feature type="compositionally biased region" description="Low complexity" evidence="6">
    <location>
        <begin position="487"/>
        <end position="500"/>
    </location>
</feature>
<dbReference type="Pfam" id="PF21884">
    <property type="entry name" value="ZUO1-like_ZHD"/>
    <property type="match status" value="1"/>
</dbReference>
<dbReference type="Pfam" id="PF12171">
    <property type="entry name" value="zf-C2H2_jaz"/>
    <property type="match status" value="1"/>
</dbReference>
<dbReference type="Gene3D" id="1.10.287.110">
    <property type="entry name" value="DnaJ domain"/>
    <property type="match status" value="1"/>
</dbReference>
<dbReference type="GO" id="GO:0003676">
    <property type="term" value="F:nucleic acid binding"/>
    <property type="evidence" value="ECO:0007669"/>
    <property type="project" value="InterPro"/>
</dbReference>
<feature type="domain" description="J" evidence="7">
    <location>
        <begin position="3"/>
        <end position="69"/>
    </location>
</feature>
<dbReference type="InterPro" id="IPR036869">
    <property type="entry name" value="J_dom_sf"/>
</dbReference>